<evidence type="ECO:0000313" key="2">
    <source>
        <dbReference type="EMBL" id="KFN49860.1"/>
    </source>
</evidence>
<evidence type="ECO:0008006" key="4">
    <source>
        <dbReference type="Google" id="ProtNLM"/>
    </source>
</evidence>
<accession>A0A091BZS9</accession>
<evidence type="ECO:0000256" key="1">
    <source>
        <dbReference type="SAM" id="Phobius"/>
    </source>
</evidence>
<dbReference type="Proteomes" id="UP000029391">
    <property type="component" value="Unassembled WGS sequence"/>
</dbReference>
<gene>
    <name evidence="2" type="ORF">P873_09050</name>
</gene>
<dbReference type="STRING" id="1121013.GCA_000426365_02374"/>
<dbReference type="eggNOG" id="COG1999">
    <property type="taxonomic scope" value="Bacteria"/>
</dbReference>
<feature type="transmembrane region" description="Helical" evidence="1">
    <location>
        <begin position="12"/>
        <end position="37"/>
    </location>
</feature>
<proteinExistence type="predicted"/>
<organism evidence="2 3">
    <name type="scientific">Arenimonas composti TR7-09 = DSM 18010</name>
    <dbReference type="NCBI Taxonomy" id="1121013"/>
    <lineage>
        <taxon>Bacteria</taxon>
        <taxon>Pseudomonadati</taxon>
        <taxon>Pseudomonadota</taxon>
        <taxon>Gammaproteobacteria</taxon>
        <taxon>Lysobacterales</taxon>
        <taxon>Lysobacteraceae</taxon>
        <taxon>Arenimonas</taxon>
    </lineage>
</organism>
<keyword evidence="1" id="KW-0472">Membrane</keyword>
<dbReference type="OrthoDB" id="9785445at2"/>
<evidence type="ECO:0000313" key="3">
    <source>
        <dbReference type="Proteomes" id="UP000029391"/>
    </source>
</evidence>
<dbReference type="AlphaFoldDB" id="A0A091BZS9"/>
<keyword evidence="1" id="KW-1133">Transmembrane helix</keyword>
<name>A0A091BZS9_9GAMM</name>
<dbReference type="RefSeq" id="WP_051239969.1">
    <property type="nucleotide sequence ID" value="NZ_AUFF01000007.1"/>
</dbReference>
<sequence length="184" mass="20337">MTPTPFLTRERLQLLLVAALFLGSFGVAAALFFGGWAPSGTRNFGELLEPYPDLRELPVTRADGSAFAWQPEERRWSIIVAPAHDCGEPCVRLIDTLHRVWLAEGRHAERLQVLWVGEVPEGAPSFPAFVPMGPNPELVARLPDPVLVGQLPVYVADPAGWLVLRYPHGFDPSGLRKDLGRVIR</sequence>
<reference evidence="2 3" key="1">
    <citation type="submission" date="2013-09" db="EMBL/GenBank/DDBJ databases">
        <title>Genome sequencing of Arenimonas composti.</title>
        <authorList>
            <person name="Chen F."/>
            <person name="Wang G."/>
        </authorList>
    </citation>
    <scope>NUCLEOTIDE SEQUENCE [LARGE SCALE GENOMIC DNA]</scope>
    <source>
        <strain evidence="2 3">TR7-09</strain>
    </source>
</reference>
<keyword evidence="3" id="KW-1185">Reference proteome</keyword>
<comment type="caution">
    <text evidence="2">The sequence shown here is derived from an EMBL/GenBank/DDBJ whole genome shotgun (WGS) entry which is preliminary data.</text>
</comment>
<dbReference type="EMBL" id="AWXU01000028">
    <property type="protein sequence ID" value="KFN49860.1"/>
    <property type="molecule type" value="Genomic_DNA"/>
</dbReference>
<keyword evidence="1" id="KW-0812">Transmembrane</keyword>
<protein>
    <recommendedName>
        <fullName evidence="4">Thioredoxin domain-containing protein</fullName>
    </recommendedName>
</protein>